<feature type="transmembrane region" description="Helical" evidence="3">
    <location>
        <begin position="179"/>
        <end position="203"/>
    </location>
</feature>
<evidence type="ECO:0000256" key="3">
    <source>
        <dbReference type="SAM" id="Phobius"/>
    </source>
</evidence>
<reference evidence="4 5" key="1">
    <citation type="submission" date="2019-03" db="EMBL/GenBank/DDBJ databases">
        <title>Single cell metagenomics reveals metabolic interactions within the superorganism composed of flagellate Streblomastix strix and complex community of Bacteroidetes bacteria on its surface.</title>
        <authorList>
            <person name="Treitli S.C."/>
            <person name="Kolisko M."/>
            <person name="Husnik F."/>
            <person name="Keeling P."/>
            <person name="Hampl V."/>
        </authorList>
    </citation>
    <scope>NUCLEOTIDE SEQUENCE [LARGE SCALE GENOMIC DNA]</scope>
    <source>
        <strain evidence="4">ST1C</strain>
    </source>
</reference>
<accession>A0A5J4VD85</accession>
<dbReference type="AlphaFoldDB" id="A0A5J4VD85"/>
<proteinExistence type="predicted"/>
<evidence type="ECO:0000313" key="5">
    <source>
        <dbReference type="Proteomes" id="UP000324800"/>
    </source>
</evidence>
<keyword evidence="1" id="KW-0175">Coiled coil</keyword>
<evidence type="ECO:0000313" key="4">
    <source>
        <dbReference type="EMBL" id="KAA6380457.1"/>
    </source>
</evidence>
<keyword evidence="3" id="KW-1133">Transmembrane helix</keyword>
<comment type="caution">
    <text evidence="4">The sequence shown here is derived from an EMBL/GenBank/DDBJ whole genome shotgun (WGS) entry which is preliminary data.</text>
</comment>
<gene>
    <name evidence="4" type="ORF">EZS28_024016</name>
</gene>
<dbReference type="Proteomes" id="UP000324800">
    <property type="component" value="Unassembled WGS sequence"/>
</dbReference>
<feature type="non-terminal residue" evidence="4">
    <location>
        <position position="713"/>
    </location>
</feature>
<evidence type="ECO:0000256" key="2">
    <source>
        <dbReference type="SAM" id="MobiDB-lite"/>
    </source>
</evidence>
<protein>
    <submittedName>
        <fullName evidence="4">Uncharacterized protein</fullName>
    </submittedName>
</protein>
<feature type="transmembrane region" description="Helical" evidence="3">
    <location>
        <begin position="446"/>
        <end position="467"/>
    </location>
</feature>
<feature type="coiled-coil region" evidence="1">
    <location>
        <begin position="665"/>
        <end position="692"/>
    </location>
</feature>
<name>A0A5J4VD85_9EUKA</name>
<keyword evidence="3" id="KW-0472">Membrane</keyword>
<feature type="compositionally biased region" description="Polar residues" evidence="2">
    <location>
        <begin position="566"/>
        <end position="583"/>
    </location>
</feature>
<feature type="region of interest" description="Disordered" evidence="2">
    <location>
        <begin position="553"/>
        <end position="583"/>
    </location>
</feature>
<sequence length="713" mass="81742">MSSAVGYSIYTMFRVLSKDQLRELNEDGDSYGIIYQSGFDTVNKTLFEINELFPLVYNYDFNHKIWIDNIVEWNILTFTYPESAVGNSNPIFTITNSTVENMNIPRFVSWIEDSIIRMVDDFSNFSQVGQLGTVRTSFTTMKEHFAELLFNQPFVAAETLKRICIIALEDLVSNQIEGYIITIIVFVVCLIVLVSGLTLPLLFTIRLTKQNRIEAVKDLCAITSDQAQSVYQQIDEQDVNVQIPAKTKIINQINIKGMLLESQRGDKPILNDISQYTSKVVKVSPYPSFLIPIQSVNSTVFKDNGFATDTNTLKNVIISLNNALTYQNNKFQFGSKNVQLSGDALTDMVVNPRSQGKNDFINQIMSDETECLIPDDVDLPESIYSDQETGAQRCKNQQRMPGLQYPFKGLEQLLNVFQEAIVGLLTVEQEIQHQITLTSTLLLNQLVMIFIMDFGMLLISIIAFLPLPGSLHILSEQTDWISALTYTVDERLKHFSEVEFDSELATEVPRVDESYKQLYKSMSVIVNELHEQKEIFEDAIYKIEGQMKKMNSSVNKSKTPIPVQESELNVKSSPARSKTPSQKSSIQTMTFFSDQEKLMERLGFREYFQQQHSQDHQFDMESALSLSERSGADVLNMKVELDNFQESRFMHQFIDTSQDVSMMERINYADTIRRIKNQINEFKENQNRARDIHHCLLISFHLEYRPMLRNGGM</sequence>
<dbReference type="EMBL" id="SNRW01007885">
    <property type="protein sequence ID" value="KAA6380457.1"/>
    <property type="molecule type" value="Genomic_DNA"/>
</dbReference>
<keyword evidence="3" id="KW-0812">Transmembrane</keyword>
<evidence type="ECO:0000256" key="1">
    <source>
        <dbReference type="SAM" id="Coils"/>
    </source>
</evidence>
<organism evidence="4 5">
    <name type="scientific">Streblomastix strix</name>
    <dbReference type="NCBI Taxonomy" id="222440"/>
    <lineage>
        <taxon>Eukaryota</taxon>
        <taxon>Metamonada</taxon>
        <taxon>Preaxostyla</taxon>
        <taxon>Oxymonadida</taxon>
        <taxon>Streblomastigidae</taxon>
        <taxon>Streblomastix</taxon>
    </lineage>
</organism>